<gene>
    <name evidence="2" type="ORF">FISHEDRAFT_61229</name>
</gene>
<feature type="non-terminal residue" evidence="2">
    <location>
        <position position="1011"/>
    </location>
</feature>
<accession>A0A0D7A4N9</accession>
<feature type="compositionally biased region" description="Polar residues" evidence="1">
    <location>
        <begin position="212"/>
        <end position="223"/>
    </location>
</feature>
<dbReference type="Proteomes" id="UP000054144">
    <property type="component" value="Unassembled WGS sequence"/>
</dbReference>
<dbReference type="AlphaFoldDB" id="A0A0D7A4N9"/>
<dbReference type="EMBL" id="KN882054">
    <property type="protein sequence ID" value="KIY45329.1"/>
    <property type="molecule type" value="Genomic_DNA"/>
</dbReference>
<feature type="region of interest" description="Disordered" evidence="1">
    <location>
        <begin position="432"/>
        <end position="469"/>
    </location>
</feature>
<feature type="compositionally biased region" description="Polar residues" evidence="1">
    <location>
        <begin position="268"/>
        <end position="279"/>
    </location>
</feature>
<feature type="region of interest" description="Disordered" evidence="1">
    <location>
        <begin position="203"/>
        <end position="287"/>
    </location>
</feature>
<evidence type="ECO:0000313" key="2">
    <source>
        <dbReference type="EMBL" id="KIY45329.1"/>
    </source>
</evidence>
<feature type="compositionally biased region" description="Polar residues" evidence="1">
    <location>
        <begin position="236"/>
        <end position="245"/>
    </location>
</feature>
<keyword evidence="3" id="KW-1185">Reference proteome</keyword>
<evidence type="ECO:0000256" key="1">
    <source>
        <dbReference type="SAM" id="MobiDB-lite"/>
    </source>
</evidence>
<organism evidence="2 3">
    <name type="scientific">Fistulina hepatica ATCC 64428</name>
    <dbReference type="NCBI Taxonomy" id="1128425"/>
    <lineage>
        <taxon>Eukaryota</taxon>
        <taxon>Fungi</taxon>
        <taxon>Dikarya</taxon>
        <taxon>Basidiomycota</taxon>
        <taxon>Agaricomycotina</taxon>
        <taxon>Agaricomycetes</taxon>
        <taxon>Agaricomycetidae</taxon>
        <taxon>Agaricales</taxon>
        <taxon>Fistulinaceae</taxon>
        <taxon>Fistulina</taxon>
    </lineage>
</organism>
<feature type="region of interest" description="Disordered" evidence="1">
    <location>
        <begin position="394"/>
        <end position="417"/>
    </location>
</feature>
<feature type="compositionally biased region" description="Low complexity" evidence="1">
    <location>
        <begin position="432"/>
        <end position="443"/>
    </location>
</feature>
<name>A0A0D7A4N9_9AGAR</name>
<protein>
    <submittedName>
        <fullName evidence="2">Uncharacterized protein</fullName>
    </submittedName>
</protein>
<feature type="region of interest" description="Disordered" evidence="1">
    <location>
        <begin position="482"/>
        <end position="504"/>
    </location>
</feature>
<feature type="compositionally biased region" description="Low complexity" evidence="1">
    <location>
        <begin position="246"/>
        <end position="261"/>
    </location>
</feature>
<evidence type="ECO:0000313" key="3">
    <source>
        <dbReference type="Proteomes" id="UP000054144"/>
    </source>
</evidence>
<proteinExistence type="predicted"/>
<feature type="compositionally biased region" description="Low complexity" evidence="1">
    <location>
        <begin position="482"/>
        <end position="493"/>
    </location>
</feature>
<sequence length="1011" mass="110131">MTHTKKKASTTRTGLQSDNPAIWAKAIEEIVNRVNAQAEARALRDKAVERRSQHRLASQKYYWSHREEICEKATVNRIRRKEKIKALATIPNVDPLIREDFKAGLHECRRESQAKWRERNREKLRKKAREHRKGLASYLCFLWMCSNCCSHLQSLRLTSSVNLSLQATNLPPPGWRQVSRFRTVTRERLSDVVTLASLLHPTPPARTLGSVLHTQASSRSMESPQGPRTRARARQAVNTGRPQMHSQTLGQTGTSGRRTGQSGRGAEGTSTEQPQQGSPETHVGGVPVVPCSVNGILAPTQTAGVQDCHRDELPATRTRALLPNPSLAAAPSAMPAASPIPETACTAPAVGAPALVPPSAAGKGSESSTASIRTDAVDPADWCLVTSSAATHVPATAKPPDASSALLGPAGAPCDSPSNPVDLCVPSASAATQAPATAETPDASSGLDGPAAAPLQSPSNPGDSCALPSSAVMHAPATAELPGASSALGGPAPARRDISTGPYVTPSSTTTHANASVLGSKPAPLHFIPRRPAHAPPKEVARTPLNIAPIALLHPQPRRDFTPGEFQQTLNEGGMQAVEDHSAPVAYFDNMVFNEGGQPPLEPNFEMPIEWDTKAVEMSLTNASALTQLKEIVLCRLGPVQQPVLPIFFKSTVVHSRDPPNIYRDFVAVLCTHVWKQLPQGYTLADPPPVPTAWPCDILLLDKDKLIASSQHKLVLADRPDYPVNSLLWTSGLHHQGWWRVYDPPDDVFPLFDLYEPQSRRSLWVPIPAMYAVSGPTTVGGPITFRIEVDSSLYCGPLEYEGELIDGVSRRNYDFQKQGGLTWMYSTDAPFQRERGKEPLWLAIPEYSWASNVPTWAILAIRNATEYFARQHIPGGQDPVCWRTDNQNVYREAVRKAAVELGGLVSTVISSAALFREYMGTCLATGVVKPKEVEDVRDGQSQKPPEGLAICDEKRWWKVHGPQEEYNVMWCGAKERWPVRYGPRIHLPAPVPHEGTWEIGEPNTTPVDFKK</sequence>
<reference evidence="2 3" key="1">
    <citation type="journal article" date="2015" name="Fungal Genet. Biol.">
        <title>Evolution of novel wood decay mechanisms in Agaricales revealed by the genome sequences of Fistulina hepatica and Cylindrobasidium torrendii.</title>
        <authorList>
            <person name="Floudas D."/>
            <person name="Held B.W."/>
            <person name="Riley R."/>
            <person name="Nagy L.G."/>
            <person name="Koehler G."/>
            <person name="Ransdell A.S."/>
            <person name="Younus H."/>
            <person name="Chow J."/>
            <person name="Chiniquy J."/>
            <person name="Lipzen A."/>
            <person name="Tritt A."/>
            <person name="Sun H."/>
            <person name="Haridas S."/>
            <person name="LaButti K."/>
            <person name="Ohm R.A."/>
            <person name="Kues U."/>
            <person name="Blanchette R.A."/>
            <person name="Grigoriev I.V."/>
            <person name="Minto R.E."/>
            <person name="Hibbett D.S."/>
        </authorList>
    </citation>
    <scope>NUCLEOTIDE SEQUENCE [LARGE SCALE GENOMIC DNA]</scope>
    <source>
        <strain evidence="2 3">ATCC 64428</strain>
    </source>
</reference>